<gene>
    <name evidence="2" type="ORF">GCM10023349_28070</name>
</gene>
<dbReference type="RefSeq" id="WP_345521963.1">
    <property type="nucleotide sequence ID" value="NZ_BAABKM010000002.1"/>
</dbReference>
<dbReference type="EMBL" id="BAABKM010000002">
    <property type="protein sequence ID" value="GAA4707889.1"/>
    <property type="molecule type" value="Genomic_DNA"/>
</dbReference>
<evidence type="ECO:0000313" key="2">
    <source>
        <dbReference type="EMBL" id="GAA4707889.1"/>
    </source>
</evidence>
<feature type="transmembrane region" description="Helical" evidence="1">
    <location>
        <begin position="107"/>
        <end position="124"/>
    </location>
</feature>
<evidence type="ECO:0000256" key="1">
    <source>
        <dbReference type="SAM" id="Phobius"/>
    </source>
</evidence>
<comment type="caution">
    <text evidence="2">The sequence shown here is derived from an EMBL/GenBank/DDBJ whole genome shotgun (WGS) entry which is preliminary data.</text>
</comment>
<reference evidence="3" key="1">
    <citation type="journal article" date="2019" name="Int. J. Syst. Evol. Microbiol.">
        <title>The Global Catalogue of Microorganisms (GCM) 10K type strain sequencing project: providing services to taxonomists for standard genome sequencing and annotation.</title>
        <authorList>
            <consortium name="The Broad Institute Genomics Platform"/>
            <consortium name="The Broad Institute Genome Sequencing Center for Infectious Disease"/>
            <person name="Wu L."/>
            <person name="Ma J."/>
        </authorList>
    </citation>
    <scope>NUCLEOTIDE SEQUENCE [LARGE SCALE GENOMIC DNA]</scope>
    <source>
        <strain evidence="3">JCM 18531</strain>
    </source>
</reference>
<keyword evidence="1" id="KW-1133">Transmembrane helix</keyword>
<name>A0ABP8XK47_9ACTN</name>
<proteinExistence type="predicted"/>
<keyword evidence="3" id="KW-1185">Reference proteome</keyword>
<feature type="transmembrane region" description="Helical" evidence="1">
    <location>
        <begin position="65"/>
        <end position="87"/>
    </location>
</feature>
<keyword evidence="1" id="KW-0472">Membrane</keyword>
<evidence type="ECO:0000313" key="3">
    <source>
        <dbReference type="Proteomes" id="UP001499974"/>
    </source>
</evidence>
<sequence>MAFEKLMAGPVADTVARLQARIEARFPGRGLCDVAGELATLVDQVATNAAVHQSRIRTARIVSRVLVAAIVAGTALALGLAIHSAIGDSGPDGLDWLPLIETTVNDLVFAAIAVFFLLTFPERLQRGDILEMLHRLRSLAHIIDMHQLTKDPERLRASFVPTAMSTSNDLDRDQMERYLDYCSELLSLVGKTAALCAEESRDAIVLDTVSTIETLTTGMSRKIWQKITVLSRE</sequence>
<keyword evidence="1" id="KW-0812">Transmembrane</keyword>
<dbReference type="Proteomes" id="UP001499974">
    <property type="component" value="Unassembled WGS sequence"/>
</dbReference>
<protein>
    <submittedName>
        <fullName evidence="2">Uncharacterized protein</fullName>
    </submittedName>
</protein>
<accession>A0ABP8XK47</accession>
<organism evidence="2 3">
    <name type="scientific">Nocardioides conyzicola</name>
    <dbReference type="NCBI Taxonomy" id="1651781"/>
    <lineage>
        <taxon>Bacteria</taxon>
        <taxon>Bacillati</taxon>
        <taxon>Actinomycetota</taxon>
        <taxon>Actinomycetes</taxon>
        <taxon>Propionibacteriales</taxon>
        <taxon>Nocardioidaceae</taxon>
        <taxon>Nocardioides</taxon>
    </lineage>
</organism>